<evidence type="ECO:0000313" key="5">
    <source>
        <dbReference type="Proteomes" id="UP000675284"/>
    </source>
</evidence>
<dbReference type="InterPro" id="IPR026881">
    <property type="entry name" value="WYL_dom"/>
</dbReference>
<dbReference type="Pfam" id="PF08279">
    <property type="entry name" value="HTH_11"/>
    <property type="match status" value="1"/>
</dbReference>
<dbReference type="PROSITE" id="PS52050">
    <property type="entry name" value="WYL"/>
    <property type="match status" value="1"/>
</dbReference>
<keyword evidence="1" id="KW-0805">Transcription regulation</keyword>
<dbReference type="InterPro" id="IPR057727">
    <property type="entry name" value="WCX_dom"/>
</dbReference>
<dbReference type="SUPFAM" id="SSF46785">
    <property type="entry name" value="Winged helix' DNA-binding domain"/>
    <property type="match status" value="1"/>
</dbReference>
<dbReference type="InterPro" id="IPR028349">
    <property type="entry name" value="PafC-like"/>
</dbReference>
<dbReference type="GO" id="GO:0003700">
    <property type="term" value="F:DNA-binding transcription factor activity"/>
    <property type="evidence" value="ECO:0007669"/>
    <property type="project" value="InterPro"/>
</dbReference>
<organism evidence="4 5">
    <name type="scientific">Virgibacillus salarius</name>
    <dbReference type="NCBI Taxonomy" id="447199"/>
    <lineage>
        <taxon>Bacteria</taxon>
        <taxon>Bacillati</taxon>
        <taxon>Bacillota</taxon>
        <taxon>Bacilli</taxon>
        <taxon>Bacillales</taxon>
        <taxon>Bacillaceae</taxon>
        <taxon>Virgibacillus</taxon>
    </lineage>
</organism>
<accession>A0A941ICG2</accession>
<reference evidence="4" key="1">
    <citation type="submission" date="2021-04" db="EMBL/GenBank/DDBJ databases">
        <title>Isolation and polyphasic classification of algal microorganism.</title>
        <authorList>
            <person name="Wang S."/>
        </authorList>
    </citation>
    <scope>NUCLEOTIDE SEQUENCE</scope>
    <source>
        <strain evidence="4">720a</strain>
    </source>
</reference>
<dbReference type="PROSITE" id="PS51000">
    <property type="entry name" value="HTH_DEOR_2"/>
    <property type="match status" value="1"/>
</dbReference>
<dbReference type="PANTHER" id="PTHR34580:SF1">
    <property type="entry name" value="PROTEIN PAFC"/>
    <property type="match status" value="1"/>
</dbReference>
<name>A0A941ICG2_9BACI</name>
<comment type="caution">
    <text evidence="4">The sequence shown here is derived from an EMBL/GenBank/DDBJ whole genome shotgun (WGS) entry which is preliminary data.</text>
</comment>
<protein>
    <submittedName>
        <fullName evidence="4">YafY family transcriptional regulator</fullName>
    </submittedName>
</protein>
<sequence length="321" mass="36452">MRGDRLLSILIQLQAYGQITAKELAERLEVSERTIYRDMEALSSSGIPVVAERGQNGGWSLLENYRTTLTGLTEEEMRALFISTSPHLLEDLGLSKTSKNARSKLIASIPSIYHKNAEEIWNCIHIDTSGWRNRQEKNAYFDVLKQAIWNCNQLLLGYERLDGSSGHQLVNPLGLVAKGSKWYLVALKNEDAFRNYRVSRITSAEILDVQFSRPKDFHLASYWETSTKAFMDTLPTYEVCVDVDPSILPRLAFTNRFMKKIETKSNKKGGWIRVKLTFDTKDEAVGYILSFADKIKVVEPVDLSDQIIHQAKAIISLSKSK</sequence>
<dbReference type="Pfam" id="PF25583">
    <property type="entry name" value="WCX"/>
    <property type="match status" value="1"/>
</dbReference>
<dbReference type="PIRSF" id="PIRSF016838">
    <property type="entry name" value="PafC"/>
    <property type="match status" value="1"/>
</dbReference>
<proteinExistence type="predicted"/>
<dbReference type="Pfam" id="PF13280">
    <property type="entry name" value="WYL"/>
    <property type="match status" value="1"/>
</dbReference>
<dbReference type="InterPro" id="IPR036388">
    <property type="entry name" value="WH-like_DNA-bd_sf"/>
</dbReference>
<keyword evidence="5" id="KW-1185">Reference proteome</keyword>
<dbReference type="PANTHER" id="PTHR34580">
    <property type="match status" value="1"/>
</dbReference>
<feature type="domain" description="HTH deoR-type" evidence="3">
    <location>
        <begin position="2"/>
        <end position="57"/>
    </location>
</feature>
<evidence type="ECO:0000313" key="4">
    <source>
        <dbReference type="EMBL" id="MBR7796140.1"/>
    </source>
</evidence>
<dbReference type="AlphaFoldDB" id="A0A941ICG2"/>
<evidence type="ECO:0000256" key="2">
    <source>
        <dbReference type="ARBA" id="ARBA00023163"/>
    </source>
</evidence>
<gene>
    <name evidence="4" type="ORF">KCX74_08800</name>
</gene>
<dbReference type="Proteomes" id="UP000675284">
    <property type="component" value="Unassembled WGS sequence"/>
</dbReference>
<dbReference type="EMBL" id="JAGSOT010000022">
    <property type="protein sequence ID" value="MBR7796140.1"/>
    <property type="molecule type" value="Genomic_DNA"/>
</dbReference>
<evidence type="ECO:0000256" key="1">
    <source>
        <dbReference type="ARBA" id="ARBA00023015"/>
    </source>
</evidence>
<evidence type="ECO:0000259" key="3">
    <source>
        <dbReference type="PROSITE" id="PS51000"/>
    </source>
</evidence>
<dbReference type="InterPro" id="IPR001034">
    <property type="entry name" value="DeoR_HTH"/>
</dbReference>
<dbReference type="Gene3D" id="1.10.10.10">
    <property type="entry name" value="Winged helix-like DNA-binding domain superfamily/Winged helix DNA-binding domain"/>
    <property type="match status" value="1"/>
</dbReference>
<dbReference type="InterPro" id="IPR036390">
    <property type="entry name" value="WH_DNA-bd_sf"/>
</dbReference>
<dbReference type="RefSeq" id="WP_026681986.1">
    <property type="nucleotide sequence ID" value="NZ_BAAACY010000017.1"/>
</dbReference>
<dbReference type="InterPro" id="IPR051534">
    <property type="entry name" value="CBASS_pafABC_assoc_protein"/>
</dbReference>
<dbReference type="InterPro" id="IPR013196">
    <property type="entry name" value="HTH_11"/>
</dbReference>
<keyword evidence="2" id="KW-0804">Transcription</keyword>